<dbReference type="RefSeq" id="WP_238947088.1">
    <property type="nucleotide sequence ID" value="NZ_FMBM01000001.1"/>
</dbReference>
<dbReference type="GO" id="GO:0009231">
    <property type="term" value="P:riboflavin biosynthetic process"/>
    <property type="evidence" value="ECO:0007669"/>
    <property type="project" value="TreeGrafter"/>
</dbReference>
<dbReference type="GO" id="GO:0046872">
    <property type="term" value="F:metal ion binding"/>
    <property type="evidence" value="ECO:0007669"/>
    <property type="project" value="UniProtKB-KW"/>
</dbReference>
<reference evidence="7 9" key="2">
    <citation type="submission" date="2016-08" db="EMBL/GenBank/DDBJ databases">
        <authorList>
            <person name="Varghese N."/>
            <person name="Submissions Spin"/>
        </authorList>
    </citation>
    <scope>NUCLEOTIDE SEQUENCE [LARGE SCALE GENOMIC DNA]</scope>
    <source>
        <strain evidence="7 9">HL-109</strain>
    </source>
</reference>
<dbReference type="EC" id="3.5.2.10" evidence="6"/>
<dbReference type="STRING" id="1653334.GA0071312_0811"/>
<dbReference type="EMBL" id="LJSX01000014">
    <property type="protein sequence ID" value="KPQ10622.1"/>
    <property type="molecule type" value="Genomic_DNA"/>
</dbReference>
<reference evidence="6 8" key="1">
    <citation type="submission" date="2015-09" db="EMBL/GenBank/DDBJ databases">
        <title>Identification and resolution of microdiversity through metagenomic sequencing of parallel consortia.</title>
        <authorList>
            <person name="Nelson W.C."/>
            <person name="Romine M.F."/>
            <person name="Lindemann S.R."/>
        </authorList>
    </citation>
    <scope>NUCLEOTIDE SEQUENCE [LARGE SCALE GENOMIC DNA]</scope>
    <source>
        <strain evidence="6">HL-109</strain>
    </source>
</reference>
<evidence type="ECO:0000256" key="2">
    <source>
        <dbReference type="ARBA" id="ARBA00022723"/>
    </source>
</evidence>
<dbReference type="PANTHER" id="PTHR35005">
    <property type="entry name" value="3-DEHYDRO-SCYLLO-INOSOSE HYDROLASE"/>
    <property type="match status" value="1"/>
</dbReference>
<evidence type="ECO:0000313" key="7">
    <source>
        <dbReference type="EMBL" id="SCC79327.1"/>
    </source>
</evidence>
<dbReference type="Proteomes" id="UP000182800">
    <property type="component" value="Unassembled WGS sequence"/>
</dbReference>
<dbReference type="PATRIC" id="fig|1653334.4.peg.3385"/>
<keyword evidence="3 6" id="KW-0378">Hydrolase</keyword>
<keyword evidence="9" id="KW-1185">Reference proteome</keyword>
<comment type="cofactor">
    <cofactor evidence="1">
        <name>Zn(2+)</name>
        <dbReference type="ChEBI" id="CHEBI:29105"/>
    </cofactor>
</comment>
<evidence type="ECO:0000313" key="9">
    <source>
        <dbReference type="Proteomes" id="UP000182800"/>
    </source>
</evidence>
<organism evidence="6 8">
    <name type="scientific">Saliniramus fredricksonii</name>
    <dbReference type="NCBI Taxonomy" id="1653334"/>
    <lineage>
        <taxon>Bacteria</taxon>
        <taxon>Pseudomonadati</taxon>
        <taxon>Pseudomonadota</taxon>
        <taxon>Alphaproteobacteria</taxon>
        <taxon>Hyphomicrobiales</taxon>
        <taxon>Salinarimonadaceae</taxon>
        <taxon>Saliniramus</taxon>
    </lineage>
</organism>
<evidence type="ECO:0000256" key="5">
    <source>
        <dbReference type="ARBA" id="ARBA00024029"/>
    </source>
</evidence>
<evidence type="ECO:0000313" key="6">
    <source>
        <dbReference type="EMBL" id="KPQ10622.1"/>
    </source>
</evidence>
<evidence type="ECO:0000256" key="3">
    <source>
        <dbReference type="ARBA" id="ARBA00022801"/>
    </source>
</evidence>
<evidence type="ECO:0000256" key="1">
    <source>
        <dbReference type="ARBA" id="ARBA00001947"/>
    </source>
</evidence>
<evidence type="ECO:0000313" key="8">
    <source>
        <dbReference type="Proteomes" id="UP000050497"/>
    </source>
</evidence>
<dbReference type="Proteomes" id="UP000050497">
    <property type="component" value="Unassembled WGS sequence"/>
</dbReference>
<name>A0A0P7Y915_9HYPH</name>
<dbReference type="Gene3D" id="3.40.50.10310">
    <property type="entry name" value="Creatininase"/>
    <property type="match status" value="1"/>
</dbReference>
<dbReference type="SUPFAM" id="SSF102215">
    <property type="entry name" value="Creatininase"/>
    <property type="match status" value="1"/>
</dbReference>
<protein>
    <submittedName>
        <fullName evidence="6">Creatinine amidohydrolase</fullName>
        <ecNumber evidence="6">3.5.2.10</ecNumber>
    </submittedName>
</protein>
<gene>
    <name evidence="7" type="ORF">GA0071312_0811</name>
    <name evidence="6" type="ORF">HLUCCO17_10280</name>
</gene>
<keyword evidence="4" id="KW-0862">Zinc</keyword>
<evidence type="ECO:0000256" key="4">
    <source>
        <dbReference type="ARBA" id="ARBA00022833"/>
    </source>
</evidence>
<dbReference type="InterPro" id="IPR003785">
    <property type="entry name" value="Creatininase/forma_Hydrolase"/>
</dbReference>
<accession>A0A0P7Y915</accession>
<dbReference type="Pfam" id="PF02633">
    <property type="entry name" value="Creatininase"/>
    <property type="match status" value="1"/>
</dbReference>
<sequence>MADDPTMLPETAWERLRAEEINARAGDDAIVFLPVASTEQHGPHLATGVDTLLCTAVCDRAAGLLLARREACIRAPAMPVGLAAHHMPFGGSLTLSLATWHALLQDMCRAIADAGFSRIVIVNGHGGNASALNALSGELSRAVPARIAVTTYFGLAQDEFAAILEDQRGVLHAGEAETSMMLALAEDLVRDDALPGAYGPPAQDAASVLGAPMYRWRDFTALTRTGVIGDARHATAGKGEKLITAAARALAGMASDQALWA</sequence>
<proteinExistence type="inferred from homology"/>
<comment type="similarity">
    <text evidence="5">Belongs to the creatininase superfamily.</text>
</comment>
<dbReference type="PANTHER" id="PTHR35005:SF1">
    <property type="entry name" value="2-AMINO-5-FORMYLAMINO-6-RIBOSYLAMINOPYRIMIDIN-4(3H)-ONE 5'-MONOPHOSPHATE DEFORMYLASE"/>
    <property type="match status" value="1"/>
</dbReference>
<dbReference type="InterPro" id="IPR024087">
    <property type="entry name" value="Creatininase-like_sf"/>
</dbReference>
<keyword evidence="2" id="KW-0479">Metal-binding</keyword>
<dbReference type="GO" id="GO:0016811">
    <property type="term" value="F:hydrolase activity, acting on carbon-nitrogen (but not peptide) bonds, in linear amides"/>
    <property type="evidence" value="ECO:0007669"/>
    <property type="project" value="TreeGrafter"/>
</dbReference>
<dbReference type="AlphaFoldDB" id="A0A0P7Y915"/>
<dbReference type="GO" id="GO:0047789">
    <property type="term" value="F:creatininase activity"/>
    <property type="evidence" value="ECO:0007669"/>
    <property type="project" value="UniProtKB-EC"/>
</dbReference>
<dbReference type="EMBL" id="FMBM01000001">
    <property type="protein sequence ID" value="SCC79327.1"/>
    <property type="molecule type" value="Genomic_DNA"/>
</dbReference>
<comment type="caution">
    <text evidence="6">The sequence shown here is derived from an EMBL/GenBank/DDBJ whole genome shotgun (WGS) entry which is preliminary data.</text>
</comment>